<keyword evidence="3" id="KW-0175">Coiled coil</keyword>
<reference evidence="4 5" key="1">
    <citation type="submission" date="2021-02" db="EMBL/GenBank/DDBJ databases">
        <title>Niveibacterium changnyeongensis HC41.</title>
        <authorList>
            <person name="Kang M."/>
        </authorList>
    </citation>
    <scope>NUCLEOTIDE SEQUENCE [LARGE SCALE GENOMIC DNA]</scope>
    <source>
        <strain evidence="4 5">HC41</strain>
    </source>
</reference>
<protein>
    <submittedName>
        <fullName evidence="4">Efflux transporter outer membrane subunit</fullName>
    </submittedName>
</protein>
<dbReference type="Proteomes" id="UP000663570">
    <property type="component" value="Chromosome"/>
</dbReference>
<dbReference type="InterPro" id="IPR010131">
    <property type="entry name" value="MdtP/NodT-like"/>
</dbReference>
<keyword evidence="2" id="KW-0564">Palmitate</keyword>
<dbReference type="InterPro" id="IPR003423">
    <property type="entry name" value="OMP_efflux"/>
</dbReference>
<gene>
    <name evidence="4" type="ORF">JY500_08935</name>
</gene>
<evidence type="ECO:0000313" key="4">
    <source>
        <dbReference type="EMBL" id="QSI78711.1"/>
    </source>
</evidence>
<feature type="signal peptide" evidence="2">
    <location>
        <begin position="1"/>
        <end position="30"/>
    </location>
</feature>
<accession>A0ABX7MAD4</accession>
<keyword evidence="2" id="KW-0472">Membrane</keyword>
<dbReference type="PANTHER" id="PTHR30203">
    <property type="entry name" value="OUTER MEMBRANE CATION EFFLUX PROTEIN"/>
    <property type="match status" value="1"/>
</dbReference>
<dbReference type="Gene3D" id="2.20.200.10">
    <property type="entry name" value="Outer membrane efflux proteins (OEP)"/>
    <property type="match status" value="1"/>
</dbReference>
<evidence type="ECO:0000256" key="1">
    <source>
        <dbReference type="ARBA" id="ARBA00007613"/>
    </source>
</evidence>
<feature type="chain" id="PRO_5044988028" evidence="2">
    <location>
        <begin position="31"/>
        <end position="476"/>
    </location>
</feature>
<dbReference type="Pfam" id="PF02321">
    <property type="entry name" value="OEP"/>
    <property type="match status" value="2"/>
</dbReference>
<keyword evidence="2" id="KW-0732">Signal</keyword>
<proteinExistence type="inferred from homology"/>
<feature type="coiled-coil region" evidence="3">
    <location>
        <begin position="432"/>
        <end position="459"/>
    </location>
</feature>
<organism evidence="4 5">
    <name type="scientific">Niveibacterium microcysteis</name>
    <dbReference type="NCBI Taxonomy" id="2811415"/>
    <lineage>
        <taxon>Bacteria</taxon>
        <taxon>Pseudomonadati</taxon>
        <taxon>Pseudomonadota</taxon>
        <taxon>Betaproteobacteria</taxon>
        <taxon>Rhodocyclales</taxon>
        <taxon>Rhodocyclaceae</taxon>
        <taxon>Niveibacterium</taxon>
    </lineage>
</organism>
<sequence>MTERNNNADAMRRGRFALTLGAALVLAACAGTPKAPPQMELPKAAEQTAPAAITEWWHSFGDPVLDAYVAEALAHNSDVELAAARVRQSRGALAAARTNLLPTVDVGVTGARVRSADDTRQPGQPKFANTFTGGFTVAYEIDLFGRLAAEREVAAQNLAASQYGQEVTRSAIAAQTARAYFTLRALDADETLYAGTLKTRDELLALQKRRFDAGVIGAYAYALVEAERASVAAALPKIRAAREQAEVALSLLLGRSPRELAERLPERGSPVDVLARAPEIPAGLHAELLQRRPDVRAAEAQLAASSANVEAARARWFPSISLTGFFGGESGSLSDLLSGAARSWNVAGAIAQPLVGLARVSADVDQAKAQRDQAELTYRQAARQAYADALSALSSARGAREALQATETLRDSRTRVYELAAKTFGAGQTSRLDLLDAERERLESERQLVTARRDRLTSLVDVYQSLGGGWSEQPGS</sequence>
<keyword evidence="2" id="KW-0812">Transmembrane</keyword>
<dbReference type="NCBIfam" id="TIGR01845">
    <property type="entry name" value="outer_NodT"/>
    <property type="match status" value="1"/>
</dbReference>
<keyword evidence="2" id="KW-0449">Lipoprotein</keyword>
<evidence type="ECO:0000313" key="5">
    <source>
        <dbReference type="Proteomes" id="UP000663570"/>
    </source>
</evidence>
<feature type="coiled-coil region" evidence="3">
    <location>
        <begin position="357"/>
        <end position="384"/>
    </location>
</feature>
<evidence type="ECO:0000256" key="3">
    <source>
        <dbReference type="SAM" id="Coils"/>
    </source>
</evidence>
<keyword evidence="5" id="KW-1185">Reference proteome</keyword>
<dbReference type="PANTHER" id="PTHR30203:SF30">
    <property type="entry name" value="OUTER MEMBRANE PROTEIN-RELATED"/>
    <property type="match status" value="1"/>
</dbReference>
<dbReference type="EMBL" id="CP071060">
    <property type="protein sequence ID" value="QSI78711.1"/>
    <property type="molecule type" value="Genomic_DNA"/>
</dbReference>
<comment type="similarity">
    <text evidence="1 2">Belongs to the outer membrane factor (OMF) (TC 1.B.17) family.</text>
</comment>
<evidence type="ECO:0000256" key="2">
    <source>
        <dbReference type="RuleBase" id="RU362097"/>
    </source>
</evidence>
<dbReference type="SUPFAM" id="SSF56954">
    <property type="entry name" value="Outer membrane efflux proteins (OEP)"/>
    <property type="match status" value="1"/>
</dbReference>
<name>A0ABX7MAD4_9RHOO</name>
<comment type="subcellular location">
    <subcellularLocation>
        <location evidence="2">Cell membrane</location>
        <topology evidence="2">Lipid-anchor</topology>
    </subcellularLocation>
</comment>
<dbReference type="RefSeq" id="WP_206256106.1">
    <property type="nucleotide sequence ID" value="NZ_CP071060.1"/>
</dbReference>
<dbReference type="Gene3D" id="1.20.1600.10">
    <property type="entry name" value="Outer membrane efflux proteins (OEP)"/>
    <property type="match status" value="1"/>
</dbReference>
<keyword evidence="2" id="KW-1134">Transmembrane beta strand</keyword>
<dbReference type="PROSITE" id="PS51257">
    <property type="entry name" value="PROKAR_LIPOPROTEIN"/>
    <property type="match status" value="1"/>
</dbReference>